<reference evidence="3" key="1">
    <citation type="journal article" date="2019" name="Int. J. Syst. Evol. Microbiol.">
        <title>The Global Catalogue of Microorganisms (GCM) 10K type strain sequencing project: providing services to taxonomists for standard genome sequencing and annotation.</title>
        <authorList>
            <consortium name="The Broad Institute Genomics Platform"/>
            <consortium name="The Broad Institute Genome Sequencing Center for Infectious Disease"/>
            <person name="Wu L."/>
            <person name="Ma J."/>
        </authorList>
    </citation>
    <scope>NUCLEOTIDE SEQUENCE [LARGE SCALE GENOMIC DNA]</scope>
    <source>
        <strain evidence="3">CCUG 50353</strain>
    </source>
</reference>
<protein>
    <recommendedName>
        <fullName evidence="4">Integral membrane protein</fullName>
    </recommendedName>
</protein>
<organism evidence="2 3">
    <name type="scientific">Chryseomicrobium palamuruense</name>
    <dbReference type="NCBI Taxonomy" id="682973"/>
    <lineage>
        <taxon>Bacteria</taxon>
        <taxon>Bacillati</taxon>
        <taxon>Bacillota</taxon>
        <taxon>Bacilli</taxon>
        <taxon>Bacillales</taxon>
        <taxon>Caryophanaceae</taxon>
        <taxon>Chryseomicrobium</taxon>
    </lineage>
</organism>
<keyword evidence="3" id="KW-1185">Reference proteome</keyword>
<gene>
    <name evidence="2" type="ORF">ACFO0S_01940</name>
</gene>
<keyword evidence="1" id="KW-0812">Transmembrane</keyword>
<comment type="caution">
    <text evidence="2">The sequence shown here is derived from an EMBL/GenBank/DDBJ whole genome shotgun (WGS) entry which is preliminary data.</text>
</comment>
<dbReference type="RefSeq" id="WP_378139608.1">
    <property type="nucleotide sequence ID" value="NZ_JBHSEF010000009.1"/>
</dbReference>
<proteinExistence type="predicted"/>
<evidence type="ECO:0000256" key="1">
    <source>
        <dbReference type="SAM" id="Phobius"/>
    </source>
</evidence>
<keyword evidence="1" id="KW-1133">Transmembrane helix</keyword>
<dbReference type="Proteomes" id="UP001595733">
    <property type="component" value="Unassembled WGS sequence"/>
</dbReference>
<evidence type="ECO:0000313" key="2">
    <source>
        <dbReference type="EMBL" id="MFC4353826.1"/>
    </source>
</evidence>
<feature type="transmembrane region" description="Helical" evidence="1">
    <location>
        <begin position="41"/>
        <end position="61"/>
    </location>
</feature>
<name>A0ABV8URA4_9BACL</name>
<sequence>MDTVTLVYAAIVLVAGIVIFAASFLQKKDERKKFINGKAQSYAFIVIVGMLLIEVGQAIFFTVQGNSTSIGDGISPLMFLTVISIIYLLTILVYRNKYGG</sequence>
<evidence type="ECO:0000313" key="3">
    <source>
        <dbReference type="Proteomes" id="UP001595733"/>
    </source>
</evidence>
<feature type="transmembrane region" description="Helical" evidence="1">
    <location>
        <begin position="6"/>
        <end position="25"/>
    </location>
</feature>
<accession>A0ABV8URA4</accession>
<dbReference type="EMBL" id="JBHSEF010000009">
    <property type="protein sequence ID" value="MFC4353826.1"/>
    <property type="molecule type" value="Genomic_DNA"/>
</dbReference>
<keyword evidence="1" id="KW-0472">Membrane</keyword>
<evidence type="ECO:0008006" key="4">
    <source>
        <dbReference type="Google" id="ProtNLM"/>
    </source>
</evidence>
<feature type="transmembrane region" description="Helical" evidence="1">
    <location>
        <begin position="73"/>
        <end position="94"/>
    </location>
</feature>